<feature type="region of interest" description="Disordered" evidence="5">
    <location>
        <begin position="655"/>
        <end position="786"/>
    </location>
</feature>
<evidence type="ECO:0000256" key="3">
    <source>
        <dbReference type="ARBA" id="ARBA00022833"/>
    </source>
</evidence>
<keyword evidence="3 4" id="KW-0862">Zinc</keyword>
<sequence length="786" mass="86453">MGAGGGEDSFVNSLFEKKLAEATKLGKRVEGYGVPQGCSLLFHYCIFSKLVYLARVMGDRLHTDVWERADKELGESFARSIRLSPEEWTQKQSQAHLPLCQGGLGIPFFRFITPAALAGCAAHTLAAVRSRLTEQGFGTPTKADFAEAEERDSEPQEQELQLAPSPSMSMSAPLPADEIEKMVKKEDFRRLCEDGMVLDCVPECLLKDIIGIGLFSSRLVLSMPEDRFEQEAVRDLRSFGWPDTMIGNLRANYRRLVWVKGATSKKGNGTNTKEVTAPQECAEAGSGTKVPQQQQKREVPTTGRGALGGDERERERVLNVSKEQGLSREDLSRFRSFLCCRVHSEAGCRWEDLCKFSHISEEPYRRRPPDRFFYVPQLCPIILSGSARRCRMDRKCSYAHTVEEIRFHPLMYKQMPCEDHKHQNCRRGFCPHAHEPKQGRLLSPEEREQMIRFTAIAQEQGIPLYPESYGSRPMHIGPGSGLPKRRLSSFDLSLFRTEVCRNASSNDGCSMEDRCLQSHISQKSMRRRPPSVGYSPALCAEIVKGWRKGTASSRCPNGAACRYAHTLEEVWYHPELYKQVTCPNFPCAQGLCPFLHVGEERVGPPPQQTPQQHQHQIEHYIHALHSARVPYAFPKYGRFLLNLAGDGSWVEAAGSPGASTVEGPSPSAIDASSSSSSSSSSDKDNKGKGRHRETTGHAGSLPQSGCVVEGVGGDGGEEGRGALMTSESDGGGGISAPSSSSSEAEGGSSSVGSNSPVIPGIGRRPSRQRMSSADEGGMVWNVPTVQ</sequence>
<feature type="domain" description="C3H1-type" evidence="6">
    <location>
        <begin position="494"/>
        <end position="522"/>
    </location>
</feature>
<accession>A0A0G4FM38</accession>
<feature type="compositionally biased region" description="Low complexity" evidence="5">
    <location>
        <begin position="162"/>
        <end position="172"/>
    </location>
</feature>
<feature type="domain" description="C3H1-type" evidence="6">
    <location>
        <begin position="533"/>
        <end position="568"/>
    </location>
</feature>
<feature type="compositionally biased region" description="Acidic residues" evidence="5">
    <location>
        <begin position="146"/>
        <end position="157"/>
    </location>
</feature>
<feature type="region of interest" description="Disordered" evidence="5">
    <location>
        <begin position="267"/>
        <end position="315"/>
    </location>
</feature>
<feature type="domain" description="C3H1-type" evidence="6">
    <location>
        <begin position="411"/>
        <end position="437"/>
    </location>
</feature>
<feature type="region of interest" description="Disordered" evidence="5">
    <location>
        <begin position="144"/>
        <end position="172"/>
    </location>
</feature>
<keyword evidence="2 4" id="KW-0863">Zinc-finger</keyword>
<feature type="compositionally biased region" description="Low complexity" evidence="5">
    <location>
        <begin position="735"/>
        <end position="760"/>
    </location>
</feature>
<dbReference type="PANTHER" id="PTHR14493:SF50">
    <property type="entry name" value="RING FINGER PROTEIN UNKEMPT"/>
    <property type="match status" value="1"/>
</dbReference>
<dbReference type="AlphaFoldDB" id="A0A0G4FM38"/>
<gene>
    <name evidence="7" type="ORF">Cvel_17536</name>
</gene>
<protein>
    <recommendedName>
        <fullName evidence="6">C3H1-type domain-containing protein</fullName>
    </recommendedName>
</protein>
<evidence type="ECO:0000313" key="7">
    <source>
        <dbReference type="EMBL" id="CEM14589.1"/>
    </source>
</evidence>
<feature type="compositionally biased region" description="Basic and acidic residues" evidence="5">
    <location>
        <begin position="681"/>
        <end position="695"/>
    </location>
</feature>
<evidence type="ECO:0000259" key="6">
    <source>
        <dbReference type="PROSITE" id="PS50103"/>
    </source>
</evidence>
<feature type="zinc finger region" description="C3H1-type" evidence="4">
    <location>
        <begin position="533"/>
        <end position="568"/>
    </location>
</feature>
<reference evidence="7" key="1">
    <citation type="submission" date="2014-11" db="EMBL/GenBank/DDBJ databases">
        <authorList>
            <person name="Otto D Thomas"/>
            <person name="Naeem Raeece"/>
        </authorList>
    </citation>
    <scope>NUCLEOTIDE SEQUENCE</scope>
</reference>
<proteinExistence type="predicted"/>
<feature type="zinc finger region" description="C3H1-type" evidence="4">
    <location>
        <begin position="494"/>
        <end position="522"/>
    </location>
</feature>
<feature type="zinc finger region" description="C3H1-type" evidence="4">
    <location>
        <begin position="411"/>
        <end position="437"/>
    </location>
</feature>
<dbReference type="PANTHER" id="PTHR14493">
    <property type="entry name" value="UNKEMPT FAMILY MEMBER"/>
    <property type="match status" value="1"/>
</dbReference>
<feature type="compositionally biased region" description="Low complexity" evidence="5">
    <location>
        <begin position="664"/>
        <end position="680"/>
    </location>
</feature>
<evidence type="ECO:0000256" key="4">
    <source>
        <dbReference type="PROSITE-ProRule" id="PRU00723"/>
    </source>
</evidence>
<name>A0A0G4FM38_9ALVE</name>
<dbReference type="InterPro" id="IPR000571">
    <property type="entry name" value="Znf_CCCH"/>
</dbReference>
<organism evidence="7">
    <name type="scientific">Chromera velia CCMP2878</name>
    <dbReference type="NCBI Taxonomy" id="1169474"/>
    <lineage>
        <taxon>Eukaryota</taxon>
        <taxon>Sar</taxon>
        <taxon>Alveolata</taxon>
        <taxon>Colpodellida</taxon>
        <taxon>Chromeraceae</taxon>
        <taxon>Chromera</taxon>
    </lineage>
</organism>
<dbReference type="SMART" id="SM00356">
    <property type="entry name" value="ZnF_C3H1"/>
    <property type="match status" value="6"/>
</dbReference>
<evidence type="ECO:0000256" key="5">
    <source>
        <dbReference type="SAM" id="MobiDB-lite"/>
    </source>
</evidence>
<evidence type="ECO:0000256" key="1">
    <source>
        <dbReference type="ARBA" id="ARBA00022723"/>
    </source>
</evidence>
<dbReference type="InterPro" id="IPR045234">
    <property type="entry name" value="Unkempt-like"/>
</dbReference>
<dbReference type="EMBL" id="CDMZ01000448">
    <property type="protein sequence ID" value="CEM14589.1"/>
    <property type="molecule type" value="Genomic_DNA"/>
</dbReference>
<evidence type="ECO:0000256" key="2">
    <source>
        <dbReference type="ARBA" id="ARBA00022771"/>
    </source>
</evidence>
<dbReference type="GO" id="GO:0008270">
    <property type="term" value="F:zinc ion binding"/>
    <property type="evidence" value="ECO:0007669"/>
    <property type="project" value="UniProtKB-KW"/>
</dbReference>
<dbReference type="VEuPathDB" id="CryptoDB:Cvel_17536"/>
<keyword evidence="1 4" id="KW-0479">Metal-binding</keyword>
<dbReference type="PROSITE" id="PS50103">
    <property type="entry name" value="ZF_C3H1"/>
    <property type="match status" value="3"/>
</dbReference>